<dbReference type="CDD" id="cd14797">
    <property type="entry name" value="DUF302"/>
    <property type="match status" value="2"/>
</dbReference>
<feature type="domain" description="DUF302" evidence="1">
    <location>
        <begin position="208"/>
        <end position="270"/>
    </location>
</feature>
<dbReference type="PROSITE" id="PS51257">
    <property type="entry name" value="PROKAR_LIPOPROTEIN"/>
    <property type="match status" value="1"/>
</dbReference>
<dbReference type="InterPro" id="IPR005180">
    <property type="entry name" value="DUF302"/>
</dbReference>
<dbReference type="SUPFAM" id="SSF103247">
    <property type="entry name" value="TT1751-like"/>
    <property type="match status" value="2"/>
</dbReference>
<evidence type="ECO:0000259" key="1">
    <source>
        <dbReference type="Pfam" id="PF03625"/>
    </source>
</evidence>
<accession>A0A370QLN7</accession>
<comment type="caution">
    <text evidence="2">The sequence shown here is derived from an EMBL/GenBank/DDBJ whole genome shotgun (WGS) entry which is preliminary data.</text>
</comment>
<reference evidence="2 3" key="1">
    <citation type="submission" date="2018-07" db="EMBL/GenBank/DDBJ databases">
        <title>Genomic Encyclopedia of Type Strains, Phase IV (KMG-IV): sequencing the most valuable type-strain genomes for metagenomic binning, comparative biology and taxonomic classification.</title>
        <authorList>
            <person name="Goeker M."/>
        </authorList>
    </citation>
    <scope>NUCLEOTIDE SEQUENCE [LARGE SCALE GENOMIC DNA]</scope>
    <source>
        <strain evidence="2 3">DSM 101478</strain>
    </source>
</reference>
<dbReference type="InterPro" id="IPR035923">
    <property type="entry name" value="TT1751-like_sf"/>
</dbReference>
<proteinExistence type="predicted"/>
<organism evidence="2 3">
    <name type="scientific">Marinirhabdus gelatinilytica</name>
    <dbReference type="NCBI Taxonomy" id="1703343"/>
    <lineage>
        <taxon>Bacteria</taxon>
        <taxon>Pseudomonadati</taxon>
        <taxon>Bacteroidota</taxon>
        <taxon>Flavobacteriia</taxon>
        <taxon>Flavobacteriales</taxon>
        <taxon>Flavobacteriaceae</taxon>
    </lineage>
</organism>
<sequence length="302" mass="32557">MKKILLFSGMFLLLACNDGSQVEAEVQIPETPGAAFSVSDSNFNTTYNTILDALEDNPNSTVVAQVNHTSNAQNAGLTLRNTRLILFGNPNLGTPVMQDKPLAGIDLPQKMLVYEDVDGNILVSYNATDYLVARHGVDAVETLPQIDNALENLATLGTNAEVTINDSADVSLFQGIISTPSANTFEETYTNLKTAIQDNPNLTIIAEVDHKDNAQSVGLDLAPMRVIIFGNPSLGTPLMQSAQTTALDLPQKMMVWEDADGSVLVTFNLPFYLKERHDITDSDATLTQIQTALENLATGAAQ</sequence>
<dbReference type="Pfam" id="PF03625">
    <property type="entry name" value="DUF302"/>
    <property type="match status" value="2"/>
</dbReference>
<dbReference type="Gene3D" id="3.30.310.70">
    <property type="entry name" value="TT1751-like domain"/>
    <property type="match status" value="2"/>
</dbReference>
<feature type="domain" description="DUF302" evidence="1">
    <location>
        <begin position="67"/>
        <end position="126"/>
    </location>
</feature>
<gene>
    <name evidence="2" type="ORF">C8D94_1011125</name>
</gene>
<dbReference type="EMBL" id="QRAO01000001">
    <property type="protein sequence ID" value="RDK89242.1"/>
    <property type="molecule type" value="Genomic_DNA"/>
</dbReference>
<evidence type="ECO:0000313" key="2">
    <source>
        <dbReference type="EMBL" id="RDK89242.1"/>
    </source>
</evidence>
<name>A0A370QLN7_9FLAO</name>
<dbReference type="PANTHER" id="PTHR38342:SF2">
    <property type="entry name" value="INNER MEMBRANE OR EXPORTED"/>
    <property type="match status" value="1"/>
</dbReference>
<evidence type="ECO:0000313" key="3">
    <source>
        <dbReference type="Proteomes" id="UP000255317"/>
    </source>
</evidence>
<keyword evidence="3" id="KW-1185">Reference proteome</keyword>
<protein>
    <submittedName>
        <fullName evidence="2">Uncharacterized protein (DUF302 family)</fullName>
    </submittedName>
</protein>
<dbReference type="PANTHER" id="PTHR38342">
    <property type="entry name" value="SLR5037 PROTEIN"/>
    <property type="match status" value="1"/>
</dbReference>
<dbReference type="Proteomes" id="UP000255317">
    <property type="component" value="Unassembled WGS sequence"/>
</dbReference>
<dbReference type="AlphaFoldDB" id="A0A370QLN7"/>
<dbReference type="OrthoDB" id="9799367at2"/>